<dbReference type="InterPro" id="IPR018957">
    <property type="entry name" value="Znf_C3HC4_RING-type"/>
</dbReference>
<evidence type="ECO:0000313" key="13">
    <source>
        <dbReference type="Proteomes" id="UP000279236"/>
    </source>
</evidence>
<feature type="domain" description="RING-type" evidence="11">
    <location>
        <begin position="32"/>
        <end position="71"/>
    </location>
</feature>
<dbReference type="SUPFAM" id="SSF57850">
    <property type="entry name" value="RING/U-box"/>
    <property type="match status" value="1"/>
</dbReference>
<name>A0A427Y0P5_9TREE</name>
<dbReference type="OrthoDB" id="21204at2759"/>
<evidence type="ECO:0000259" key="11">
    <source>
        <dbReference type="PROSITE" id="PS50089"/>
    </source>
</evidence>
<feature type="region of interest" description="Disordered" evidence="10">
    <location>
        <begin position="412"/>
        <end position="474"/>
    </location>
</feature>
<dbReference type="GeneID" id="39590728"/>
<feature type="region of interest" description="Disordered" evidence="10">
    <location>
        <begin position="260"/>
        <end position="325"/>
    </location>
</feature>
<evidence type="ECO:0000256" key="6">
    <source>
        <dbReference type="ARBA" id="ARBA00022833"/>
    </source>
</evidence>
<comment type="caution">
    <text evidence="12">The sequence shown here is derived from an EMBL/GenBank/DDBJ whole genome shotgun (WGS) entry which is preliminary data.</text>
</comment>
<dbReference type="Proteomes" id="UP000279236">
    <property type="component" value="Unassembled WGS sequence"/>
</dbReference>
<keyword evidence="13" id="KW-1185">Reference proteome</keyword>
<evidence type="ECO:0000256" key="5">
    <source>
        <dbReference type="ARBA" id="ARBA00022771"/>
    </source>
</evidence>
<dbReference type="RefSeq" id="XP_028478109.1">
    <property type="nucleotide sequence ID" value="XM_028621657.1"/>
</dbReference>
<evidence type="ECO:0000256" key="10">
    <source>
        <dbReference type="SAM" id="MobiDB-lite"/>
    </source>
</evidence>
<evidence type="ECO:0000256" key="7">
    <source>
        <dbReference type="ARBA" id="ARBA00023015"/>
    </source>
</evidence>
<evidence type="ECO:0000256" key="2">
    <source>
        <dbReference type="ARBA" id="ARBA00012483"/>
    </source>
</evidence>
<evidence type="ECO:0000256" key="8">
    <source>
        <dbReference type="ARBA" id="ARBA00023163"/>
    </source>
</evidence>
<evidence type="ECO:0000256" key="1">
    <source>
        <dbReference type="ARBA" id="ARBA00000900"/>
    </source>
</evidence>
<feature type="compositionally biased region" description="Pro residues" evidence="10">
    <location>
        <begin position="418"/>
        <end position="427"/>
    </location>
</feature>
<sequence length="474" mass="52642">MSNAAAGPSSVAGPTHAAADNVVDEDADKERCCICLTTLVDRTAAGECGHEFCFTCIGVWANQSRRCPLCNAPMSDCLLHDLGSAMPTKFFLPPLPERPFARRRVASPSPTRKDAWRAEQAAVARRRDVYARGLFAKHVASNGYTGFRANPSPRDITKDGATAERARLFLRRELRVWAPPDDVDGLVDHIVAFLRSVDVRSEASVRFLEPLVDETYPQAAEHLAHELYAFLRSPYAELAAYDEVVQYDLQPSRPFLEAQRGRLSSHSLSATSSGRSESRGRSHSSDDSSAYSRSPSRRRRSRSRDITRSDIFRPEPARGERRWDQADSWVDPEYAAEVGRRDKRRRRKEQRARARERKREAASAAALAVDHGLTLDPAIPAAGINIKGAAERRQSLLERLAIAKGHVSDIVSDASAETPPPATPPPDSEQRAKELRDKLIAERKRKALREQLLSRKKAKTGEEELSEEAVAVVP</sequence>
<feature type="compositionally biased region" description="Basic and acidic residues" evidence="10">
    <location>
        <begin position="351"/>
        <end position="361"/>
    </location>
</feature>
<dbReference type="InterPro" id="IPR017907">
    <property type="entry name" value="Znf_RING_CS"/>
</dbReference>
<dbReference type="Gene3D" id="3.30.40.10">
    <property type="entry name" value="Zinc/RING finger domain, C3HC4 (zinc finger)"/>
    <property type="match status" value="1"/>
</dbReference>
<protein>
    <recommendedName>
        <fullName evidence="2">RING-type E3 ubiquitin transferase</fullName>
        <ecNumber evidence="2">2.3.2.27</ecNumber>
    </recommendedName>
</protein>
<dbReference type="InterPro" id="IPR013083">
    <property type="entry name" value="Znf_RING/FYVE/PHD"/>
</dbReference>
<dbReference type="GO" id="GO:0061630">
    <property type="term" value="F:ubiquitin protein ligase activity"/>
    <property type="evidence" value="ECO:0007669"/>
    <property type="project" value="UniProtKB-EC"/>
</dbReference>
<keyword evidence="6" id="KW-0862">Zinc</keyword>
<dbReference type="SMART" id="SM00184">
    <property type="entry name" value="RING"/>
    <property type="match status" value="1"/>
</dbReference>
<dbReference type="EMBL" id="RSCE01000003">
    <property type="protein sequence ID" value="RSH84661.1"/>
    <property type="molecule type" value="Genomic_DNA"/>
</dbReference>
<organism evidence="12 13">
    <name type="scientific">Apiotrichum porosum</name>
    <dbReference type="NCBI Taxonomy" id="105984"/>
    <lineage>
        <taxon>Eukaryota</taxon>
        <taxon>Fungi</taxon>
        <taxon>Dikarya</taxon>
        <taxon>Basidiomycota</taxon>
        <taxon>Agaricomycotina</taxon>
        <taxon>Tremellomycetes</taxon>
        <taxon>Trichosporonales</taxon>
        <taxon>Trichosporonaceae</taxon>
        <taxon>Apiotrichum</taxon>
    </lineage>
</organism>
<evidence type="ECO:0000256" key="9">
    <source>
        <dbReference type="PROSITE-ProRule" id="PRU00175"/>
    </source>
</evidence>
<dbReference type="InterPro" id="IPR001841">
    <property type="entry name" value="Znf_RING"/>
</dbReference>
<dbReference type="GO" id="GO:0000209">
    <property type="term" value="P:protein polyubiquitination"/>
    <property type="evidence" value="ECO:0007669"/>
    <property type="project" value="TreeGrafter"/>
</dbReference>
<dbReference type="PANTHER" id="PTHR46077:SF1">
    <property type="entry name" value="TOP1 BINDING ARGININE_SERINE RICH PROTEIN, E3 UBIQUITIN LIGASE"/>
    <property type="match status" value="1"/>
</dbReference>
<keyword evidence="7" id="KW-0805">Transcription regulation</keyword>
<evidence type="ECO:0000256" key="4">
    <source>
        <dbReference type="ARBA" id="ARBA00022723"/>
    </source>
</evidence>
<dbReference type="PROSITE" id="PS00518">
    <property type="entry name" value="ZF_RING_1"/>
    <property type="match status" value="1"/>
</dbReference>
<dbReference type="PANTHER" id="PTHR46077">
    <property type="entry name" value="E3 UBIQUITIN-PROTEIN LIGASE TOPORS"/>
    <property type="match status" value="1"/>
</dbReference>
<feature type="compositionally biased region" description="Low complexity" evidence="10">
    <location>
        <begin position="264"/>
        <end position="275"/>
    </location>
</feature>
<evidence type="ECO:0000256" key="3">
    <source>
        <dbReference type="ARBA" id="ARBA00022679"/>
    </source>
</evidence>
<dbReference type="Pfam" id="PF00097">
    <property type="entry name" value="zf-C3HC4"/>
    <property type="match status" value="1"/>
</dbReference>
<keyword evidence="4" id="KW-0479">Metal-binding</keyword>
<dbReference type="AlphaFoldDB" id="A0A427Y0P5"/>
<reference evidence="12 13" key="1">
    <citation type="submission" date="2018-11" db="EMBL/GenBank/DDBJ databases">
        <title>Genome sequence of Apiotrichum porosum DSM 27194.</title>
        <authorList>
            <person name="Aliyu H."/>
            <person name="Gorte O."/>
            <person name="Ochsenreither K."/>
        </authorList>
    </citation>
    <scope>NUCLEOTIDE SEQUENCE [LARGE SCALE GENOMIC DNA]</scope>
    <source>
        <strain evidence="12 13">DSM 27194</strain>
    </source>
</reference>
<keyword evidence="5 9" id="KW-0863">Zinc-finger</keyword>
<feature type="region of interest" description="Disordered" evidence="10">
    <location>
        <begin position="338"/>
        <end position="361"/>
    </location>
</feature>
<feature type="compositionally biased region" description="Basic and acidic residues" evidence="10">
    <location>
        <begin position="276"/>
        <end position="286"/>
    </location>
</feature>
<comment type="catalytic activity">
    <reaction evidence="1">
        <text>S-ubiquitinyl-[E2 ubiquitin-conjugating enzyme]-L-cysteine + [acceptor protein]-L-lysine = [E2 ubiquitin-conjugating enzyme]-L-cysteine + N(6)-ubiquitinyl-[acceptor protein]-L-lysine.</text>
        <dbReference type="EC" id="2.3.2.27"/>
    </reaction>
</comment>
<dbReference type="PROSITE" id="PS50089">
    <property type="entry name" value="ZF_RING_2"/>
    <property type="match status" value="1"/>
</dbReference>
<gene>
    <name evidence="12" type="ORF">EHS24_006185</name>
</gene>
<dbReference type="GO" id="GO:0006513">
    <property type="term" value="P:protein monoubiquitination"/>
    <property type="evidence" value="ECO:0007669"/>
    <property type="project" value="TreeGrafter"/>
</dbReference>
<evidence type="ECO:0000313" key="12">
    <source>
        <dbReference type="EMBL" id="RSH84661.1"/>
    </source>
</evidence>
<dbReference type="STRING" id="105984.A0A427Y0P5"/>
<feature type="compositionally biased region" description="Basic and acidic residues" evidence="10">
    <location>
        <begin position="428"/>
        <end position="453"/>
    </location>
</feature>
<keyword evidence="3" id="KW-0808">Transferase</keyword>
<proteinExistence type="predicted"/>
<feature type="compositionally biased region" description="Basic and acidic residues" evidence="10">
    <location>
        <begin position="303"/>
        <end position="325"/>
    </location>
</feature>
<feature type="compositionally biased region" description="Basic residues" evidence="10">
    <location>
        <begin position="341"/>
        <end position="350"/>
    </location>
</feature>
<dbReference type="EC" id="2.3.2.27" evidence="2"/>
<accession>A0A427Y0P5</accession>
<dbReference type="GO" id="GO:0008270">
    <property type="term" value="F:zinc ion binding"/>
    <property type="evidence" value="ECO:0007669"/>
    <property type="project" value="UniProtKB-KW"/>
</dbReference>
<keyword evidence="8" id="KW-0804">Transcription</keyword>